<organism evidence="1 2">
    <name type="scientific">Perigonia lusca single nucleopolyhedrovirus</name>
    <dbReference type="NCBI Taxonomy" id="1675865"/>
    <lineage>
        <taxon>Viruses</taxon>
        <taxon>Viruses incertae sedis</taxon>
        <taxon>Naldaviricetes</taxon>
        <taxon>Lefavirales</taxon>
        <taxon>Baculoviridae</taxon>
        <taxon>Alphabaculovirus</taxon>
        <taxon>Alphabaculovirus peluscae</taxon>
        <taxon>Perigonia lusca nucleopolyhedrovirus</taxon>
    </lineage>
</organism>
<reference evidence="1 2" key="1">
    <citation type="journal article" date="2016" name="Sci. Rep.">
        <title>Genome sequence of Perigonia lusca single nucleopolyhedrovirus: insights into the evolution of a nucleotide metabolism enzyme in the family Baculoviridae.</title>
        <authorList>
            <person name="Ardisson-Araujo D.M."/>
            <person name="Lima R.N."/>
            <person name="Melo F.L."/>
            <person name="Clem R.J."/>
            <person name="Huang N."/>
            <person name="Bao S.N."/>
            <person name="Sosa-Gomez D.R."/>
            <person name="Ribeiro B.M."/>
        </authorList>
    </citation>
    <scope>NUCLEOTIDE SEQUENCE [LARGE SCALE GENOMIC DNA]</scope>
</reference>
<sequence>MFRDHTGFMANDTVMFSLPRHRRLLYETLLFIPLNDCTAQSPSVKQHCDL</sequence>
<dbReference type="KEGG" id="vg:26040051"/>
<dbReference type="Proteomes" id="UP000204667">
    <property type="component" value="Segment"/>
</dbReference>
<gene>
    <name evidence="1" type="primary">PeluOrf-10</name>
</gene>
<dbReference type="GeneID" id="26040051"/>
<keyword evidence="2" id="KW-1185">Reference proteome</keyword>
<protein>
    <submittedName>
        <fullName evidence="1">Uncharacterized protein</fullName>
    </submittedName>
</protein>
<evidence type="ECO:0000313" key="2">
    <source>
        <dbReference type="Proteomes" id="UP000204667"/>
    </source>
</evidence>
<name>A0A0M3WNH5_9ABAC</name>
<proteinExistence type="predicted"/>
<accession>A0A0M3WNH5</accession>
<dbReference type="RefSeq" id="YP_009165610.1">
    <property type="nucleotide sequence ID" value="NC_027923.1"/>
</dbReference>
<dbReference type="EMBL" id="KM596836">
    <property type="protein sequence ID" value="AKN80551.1"/>
    <property type="molecule type" value="Genomic_DNA"/>
</dbReference>
<evidence type="ECO:0000313" key="1">
    <source>
        <dbReference type="EMBL" id="AKN80551.1"/>
    </source>
</evidence>